<evidence type="ECO:0000256" key="9">
    <source>
        <dbReference type="ARBA" id="ARBA00031501"/>
    </source>
</evidence>
<dbReference type="PANTHER" id="PTHR32438:SF5">
    <property type="entry name" value="4-ALPHA-GLUCANOTRANSFERASE DPE1, CHLOROPLASTIC_AMYLOPLASTIC"/>
    <property type="match status" value="1"/>
</dbReference>
<dbReference type="PANTHER" id="PTHR32438">
    <property type="entry name" value="4-ALPHA-GLUCANOTRANSFERASE DPE1, CHLOROPLASTIC/AMYLOPLASTIC"/>
    <property type="match status" value="1"/>
</dbReference>
<evidence type="ECO:0000313" key="11">
    <source>
        <dbReference type="Proteomes" id="UP000824139"/>
    </source>
</evidence>
<evidence type="ECO:0000313" key="10">
    <source>
        <dbReference type="EMBL" id="HIS83811.1"/>
    </source>
</evidence>
<keyword evidence="7" id="KW-0119">Carbohydrate metabolism</keyword>
<dbReference type="Gene3D" id="3.20.20.80">
    <property type="entry name" value="Glycosidases"/>
    <property type="match status" value="1"/>
</dbReference>
<protein>
    <recommendedName>
        <fullName evidence="4">4-alpha-glucanotransferase</fullName>
        <ecNumber evidence="3">2.4.1.25</ecNumber>
    </recommendedName>
    <alternativeName>
        <fullName evidence="8">Amylomaltase</fullName>
    </alternativeName>
    <alternativeName>
        <fullName evidence="9">Disproportionating enzyme</fullName>
    </alternativeName>
</protein>
<dbReference type="InterPro" id="IPR003385">
    <property type="entry name" value="Glyco_hydro_77"/>
</dbReference>
<accession>A0A9D1K4Q8</accession>
<dbReference type="GO" id="GO:0004134">
    <property type="term" value="F:4-alpha-glucanotransferase activity"/>
    <property type="evidence" value="ECO:0007669"/>
    <property type="project" value="UniProtKB-EC"/>
</dbReference>
<proteinExistence type="inferred from homology"/>
<dbReference type="SUPFAM" id="SSF51445">
    <property type="entry name" value="(Trans)glycosidases"/>
    <property type="match status" value="1"/>
</dbReference>
<dbReference type="InterPro" id="IPR017853">
    <property type="entry name" value="GH"/>
</dbReference>
<comment type="caution">
    <text evidence="10">The sequence shown here is derived from an EMBL/GenBank/DDBJ whole genome shotgun (WGS) entry which is preliminary data.</text>
</comment>
<name>A0A9D1K4Q8_9BACT</name>
<keyword evidence="6" id="KW-0808">Transferase</keyword>
<keyword evidence="5" id="KW-0328">Glycosyltransferase</keyword>
<dbReference type="EC" id="2.4.1.25" evidence="3"/>
<evidence type="ECO:0000256" key="5">
    <source>
        <dbReference type="ARBA" id="ARBA00022676"/>
    </source>
</evidence>
<comment type="similarity">
    <text evidence="2">Belongs to the disproportionating enzyme family.</text>
</comment>
<reference evidence="10" key="1">
    <citation type="submission" date="2020-10" db="EMBL/GenBank/DDBJ databases">
        <authorList>
            <person name="Gilroy R."/>
        </authorList>
    </citation>
    <scope>NUCLEOTIDE SEQUENCE</scope>
    <source>
        <strain evidence="10">CHK152-2994</strain>
    </source>
</reference>
<comment type="catalytic activity">
    <reaction evidence="1">
        <text>Transfers a segment of a (1-&gt;4)-alpha-D-glucan to a new position in an acceptor, which may be glucose or a (1-&gt;4)-alpha-D-glucan.</text>
        <dbReference type="EC" id="2.4.1.25"/>
    </reaction>
</comment>
<gene>
    <name evidence="10" type="ORF">IAD41_09440</name>
</gene>
<dbReference type="Proteomes" id="UP000824139">
    <property type="component" value="Unassembled WGS sequence"/>
</dbReference>
<reference evidence="10" key="2">
    <citation type="journal article" date="2021" name="PeerJ">
        <title>Extensive microbial diversity within the chicken gut microbiome revealed by metagenomics and culture.</title>
        <authorList>
            <person name="Gilroy R."/>
            <person name="Ravi A."/>
            <person name="Getino M."/>
            <person name="Pursley I."/>
            <person name="Horton D.L."/>
            <person name="Alikhan N.F."/>
            <person name="Baker D."/>
            <person name="Gharbi K."/>
            <person name="Hall N."/>
            <person name="Watson M."/>
            <person name="Adriaenssens E.M."/>
            <person name="Foster-Nyarko E."/>
            <person name="Jarju S."/>
            <person name="Secka A."/>
            <person name="Antonio M."/>
            <person name="Oren A."/>
            <person name="Chaudhuri R.R."/>
            <person name="La Ragione R."/>
            <person name="Hildebrand F."/>
            <person name="Pallen M.J."/>
        </authorList>
    </citation>
    <scope>NUCLEOTIDE SEQUENCE</scope>
    <source>
        <strain evidence="10">CHK152-2994</strain>
    </source>
</reference>
<dbReference type="AlphaFoldDB" id="A0A9D1K4Q8"/>
<evidence type="ECO:0000256" key="7">
    <source>
        <dbReference type="ARBA" id="ARBA00023277"/>
    </source>
</evidence>
<evidence type="ECO:0000256" key="3">
    <source>
        <dbReference type="ARBA" id="ARBA00012560"/>
    </source>
</evidence>
<evidence type="ECO:0000256" key="8">
    <source>
        <dbReference type="ARBA" id="ARBA00031423"/>
    </source>
</evidence>
<organism evidence="10 11">
    <name type="scientific">Candidatus Scatenecus faecavium</name>
    <dbReference type="NCBI Taxonomy" id="2840915"/>
    <lineage>
        <taxon>Bacteria</taxon>
        <taxon>Candidatus Scatenecus</taxon>
    </lineage>
</organism>
<evidence type="ECO:0000256" key="4">
    <source>
        <dbReference type="ARBA" id="ARBA00020295"/>
    </source>
</evidence>
<evidence type="ECO:0000256" key="2">
    <source>
        <dbReference type="ARBA" id="ARBA00005684"/>
    </source>
</evidence>
<evidence type="ECO:0000256" key="1">
    <source>
        <dbReference type="ARBA" id="ARBA00000439"/>
    </source>
</evidence>
<dbReference type="EMBL" id="DVJO01000208">
    <property type="protein sequence ID" value="HIS83811.1"/>
    <property type="molecule type" value="Genomic_DNA"/>
</dbReference>
<sequence>MQVTRIQNNMFNNRLSFERRLRKDEESDYQKTMEAGFKAAGSEQRIAITHGSVFPAVGRDSFIGSPYGEGAKAYIKFLKLNGFNGNQLGPNGALYDNEISPYNASALNENPLFIDLAPLTSPAYGKILSEETYKKITETIKPTDKNYTFSDQIEAKLAYYLGLSESYKNFKINLSKGQPQAIKLNSEFEDFKEAKGRQTEEEGMYRLLATLNRNEDFTKWKNVSDQTLMEDIRKGDKNAKKRYETLLKKYKTPIEQYQFEQFLVTKQIHENKKFREDIGFKYFSDFLIGCSKMDVWRYKEAFLEGYAIGAFERDPNTPHQTWQIPVLNPRKLFKGENGLNIGGEFLKEKLEHALENCENMRIDHALGLIDPFVYEEASVKKDKDGNQIKSEVHGDFMSNIRDENGNKLDHYYDYPRILRRLVLPVLAKHDLDKNDPVWENICCEPDLFKQIYYNEEQLPRLIQLEYTKDEFAGNHHWYLVGSHDSRPAMNMLKADGGWRRTNPAWDAMYLAGYLNQDPARLEENIEFCRTIAGEVDGIEKTGKELEKADRELVNAKFAELFTKQKIQVSFADILGINDKNIVYNVGGSNNNVNWRERISPDFVDKYYKNLSSDNPTALNIPEVLKIAVQARIDMNVVGYANAIPKEDPNKENLVNQKRESLYNEFQPLLDKLEHYANVLKEKED</sequence>
<evidence type="ECO:0000256" key="6">
    <source>
        <dbReference type="ARBA" id="ARBA00022679"/>
    </source>
</evidence>
<dbReference type="Pfam" id="PF02446">
    <property type="entry name" value="Glyco_hydro_77"/>
    <property type="match status" value="1"/>
</dbReference>
<dbReference type="GO" id="GO:0005975">
    <property type="term" value="P:carbohydrate metabolic process"/>
    <property type="evidence" value="ECO:0007669"/>
    <property type="project" value="InterPro"/>
</dbReference>